<dbReference type="Pfam" id="PF13411">
    <property type="entry name" value="MerR_1"/>
    <property type="match status" value="1"/>
</dbReference>
<comment type="caution">
    <text evidence="4">The sequence shown here is derived from an EMBL/GenBank/DDBJ whole genome shotgun (WGS) entry which is preliminary data.</text>
</comment>
<dbReference type="SUPFAM" id="SSF46955">
    <property type="entry name" value="Putative DNA-binding domain"/>
    <property type="match status" value="1"/>
</dbReference>
<evidence type="ECO:0000259" key="3">
    <source>
        <dbReference type="PROSITE" id="PS50937"/>
    </source>
</evidence>
<dbReference type="InterPro" id="IPR009061">
    <property type="entry name" value="DNA-bd_dom_put_sf"/>
</dbReference>
<organism evidence="4 5">
    <name type="scientific">Streptomyces coryli</name>
    <dbReference type="NCBI Taxonomy" id="1128680"/>
    <lineage>
        <taxon>Bacteria</taxon>
        <taxon>Bacillati</taxon>
        <taxon>Actinomycetota</taxon>
        <taxon>Actinomycetes</taxon>
        <taxon>Kitasatosporales</taxon>
        <taxon>Streptomycetaceae</taxon>
        <taxon>Streptomyces</taxon>
    </lineage>
</organism>
<evidence type="ECO:0000256" key="2">
    <source>
        <dbReference type="SAM" id="MobiDB-lite"/>
    </source>
</evidence>
<evidence type="ECO:0000313" key="4">
    <source>
        <dbReference type="EMBL" id="NGN62919.1"/>
    </source>
</evidence>
<dbReference type="SMART" id="SM00422">
    <property type="entry name" value="HTH_MERR"/>
    <property type="match status" value="1"/>
</dbReference>
<sequence length="265" mass="28372">MRNTAAGRPGAAEDSGRLMSIGAVLAELREEFPEVTISKIRFLEAEGLVEPQRTPSGYRKFTRADVDRLAQVLRMQRDQYLPLKVIREQLDAQDRGEAPRLPGPSGPHADELSAGLAADADLDGPVTLDRAGLLAASDVSPGELADWESYGLIAPDAGGRYAPEAATVARLLSDLGRFGFEPRHLRGVKAAADREAGLIEAVVAPLKVHRNPRTRARAENTAHELVSLASRLHEALVRAALGAGGGQQGNRPGYRPDYPNRPGTA</sequence>
<dbReference type="InterPro" id="IPR000551">
    <property type="entry name" value="MerR-type_HTH_dom"/>
</dbReference>
<reference evidence="4 5" key="1">
    <citation type="submission" date="2020-02" db="EMBL/GenBank/DDBJ databases">
        <title>Whole-genome analyses of novel actinobacteria.</title>
        <authorList>
            <person name="Sahin N."/>
        </authorList>
    </citation>
    <scope>NUCLEOTIDE SEQUENCE [LARGE SCALE GENOMIC DNA]</scope>
    <source>
        <strain evidence="4 5">A7024</strain>
    </source>
</reference>
<dbReference type="GO" id="GO:0003677">
    <property type="term" value="F:DNA binding"/>
    <property type="evidence" value="ECO:0007669"/>
    <property type="project" value="UniProtKB-KW"/>
</dbReference>
<dbReference type="PROSITE" id="PS50937">
    <property type="entry name" value="HTH_MERR_2"/>
    <property type="match status" value="1"/>
</dbReference>
<gene>
    <name evidence="4" type="ORF">G5C51_03240</name>
</gene>
<proteinExistence type="predicted"/>
<name>A0A6G4TSC6_9ACTN</name>
<dbReference type="RefSeq" id="WP_165231225.1">
    <property type="nucleotide sequence ID" value="NZ_JAAKZV010000006.1"/>
</dbReference>
<keyword evidence="5" id="KW-1185">Reference proteome</keyword>
<feature type="domain" description="HTH merR-type" evidence="3">
    <location>
        <begin position="35"/>
        <end position="92"/>
    </location>
</feature>
<feature type="region of interest" description="Disordered" evidence="2">
    <location>
        <begin position="242"/>
        <end position="265"/>
    </location>
</feature>
<keyword evidence="1" id="KW-0238">DNA-binding</keyword>
<accession>A0A6G4TSC6</accession>
<dbReference type="PANTHER" id="PTHR30204:SF89">
    <property type="entry name" value="HTH MERR-TYPE DOMAIN-CONTAINING PROTEIN"/>
    <property type="match status" value="1"/>
</dbReference>
<dbReference type="InterPro" id="IPR047057">
    <property type="entry name" value="MerR_fam"/>
</dbReference>
<dbReference type="EMBL" id="JAAKZV010000006">
    <property type="protein sequence ID" value="NGN62919.1"/>
    <property type="molecule type" value="Genomic_DNA"/>
</dbReference>
<dbReference type="Proteomes" id="UP000481583">
    <property type="component" value="Unassembled WGS sequence"/>
</dbReference>
<evidence type="ECO:0000313" key="5">
    <source>
        <dbReference type="Proteomes" id="UP000481583"/>
    </source>
</evidence>
<dbReference type="GO" id="GO:0003700">
    <property type="term" value="F:DNA-binding transcription factor activity"/>
    <property type="evidence" value="ECO:0007669"/>
    <property type="project" value="InterPro"/>
</dbReference>
<feature type="region of interest" description="Disordered" evidence="2">
    <location>
        <begin position="91"/>
        <end position="112"/>
    </location>
</feature>
<dbReference type="AlphaFoldDB" id="A0A6G4TSC6"/>
<protein>
    <submittedName>
        <fullName evidence="4">MerR family transcriptional regulator</fullName>
    </submittedName>
</protein>
<dbReference type="CDD" id="cd00592">
    <property type="entry name" value="HTH_MerR-like"/>
    <property type="match status" value="1"/>
</dbReference>
<dbReference type="PANTHER" id="PTHR30204">
    <property type="entry name" value="REDOX-CYCLING DRUG-SENSING TRANSCRIPTIONAL ACTIVATOR SOXR"/>
    <property type="match status" value="1"/>
</dbReference>
<evidence type="ECO:0000256" key="1">
    <source>
        <dbReference type="ARBA" id="ARBA00023125"/>
    </source>
</evidence>
<dbReference type="Gene3D" id="1.10.1660.10">
    <property type="match status" value="1"/>
</dbReference>